<feature type="transmembrane region" description="Helical" evidence="3">
    <location>
        <begin position="207"/>
        <end position="229"/>
    </location>
</feature>
<proteinExistence type="predicted"/>
<keyword evidence="1" id="KW-0245">EGF-like domain</keyword>
<keyword evidence="5" id="KW-1185">Reference proteome</keyword>
<accession>A0AAE1ATN5</accession>
<evidence type="ECO:0000256" key="3">
    <source>
        <dbReference type="SAM" id="Phobius"/>
    </source>
</evidence>
<dbReference type="Proteomes" id="UP001283361">
    <property type="component" value="Unassembled WGS sequence"/>
</dbReference>
<feature type="compositionally biased region" description="Basic and acidic residues" evidence="2">
    <location>
        <begin position="364"/>
        <end position="374"/>
    </location>
</feature>
<dbReference type="AlphaFoldDB" id="A0AAE1ATN5"/>
<dbReference type="PANTHER" id="PTHR24043:SF8">
    <property type="entry name" value="EGF-LIKE DOMAIN-CONTAINING PROTEIN"/>
    <property type="match status" value="1"/>
</dbReference>
<dbReference type="PANTHER" id="PTHR24043">
    <property type="entry name" value="SCAVENGER RECEPTOR CLASS F"/>
    <property type="match status" value="1"/>
</dbReference>
<feature type="compositionally biased region" description="Basic and acidic residues" evidence="2">
    <location>
        <begin position="290"/>
        <end position="317"/>
    </location>
</feature>
<gene>
    <name evidence="4" type="ORF">RRG08_062530</name>
</gene>
<dbReference type="InterPro" id="IPR009030">
    <property type="entry name" value="Growth_fac_rcpt_cys_sf"/>
</dbReference>
<sequence length="374" mass="40641">MKSPRAGQVMRTKHYECGRSDQACDRYTGDCQSCPPGFKGAKCDQKCDSGFYGERCNATCSNHCRGSQSLCDHVNGFCDLGCDPGYLDSLCTKKCPSGSYGKECAETCSDHCAGDQNSCHHVNGTCDLGCDPGYQGSSCTQACFRGKYGPGCNQTCSTQCEGRDNPCDHVDGSCYLGFVLDDKSPICRNAIRQREEQDGSGLNTTGFAFMIVAVVTVVVAAVVIGILCWRLHKVSKEHSLASARNEVREGAEVGSNPYENVKRFAQQGVDANVRHNHDYEPVRAGLQTGKARDVKKTSVQEDRAGIRRSNQHYDHTETTGPENVHVYDTGFDHYDSPLNLMGASGAYEIPDPEPVYSESQDIDAPARRKSDGAS</sequence>
<organism evidence="4 5">
    <name type="scientific">Elysia crispata</name>
    <name type="common">lettuce slug</name>
    <dbReference type="NCBI Taxonomy" id="231223"/>
    <lineage>
        <taxon>Eukaryota</taxon>
        <taxon>Metazoa</taxon>
        <taxon>Spiralia</taxon>
        <taxon>Lophotrochozoa</taxon>
        <taxon>Mollusca</taxon>
        <taxon>Gastropoda</taxon>
        <taxon>Heterobranchia</taxon>
        <taxon>Euthyneura</taxon>
        <taxon>Panpulmonata</taxon>
        <taxon>Sacoglossa</taxon>
        <taxon>Placobranchoidea</taxon>
        <taxon>Plakobranchidae</taxon>
        <taxon>Elysia</taxon>
    </lineage>
</organism>
<keyword evidence="3" id="KW-0472">Membrane</keyword>
<dbReference type="Gene3D" id="2.170.300.10">
    <property type="entry name" value="Tie2 ligand-binding domain superfamily"/>
    <property type="match status" value="1"/>
</dbReference>
<name>A0AAE1ATN5_9GAST</name>
<protein>
    <submittedName>
        <fullName evidence="4">Uncharacterized protein</fullName>
    </submittedName>
</protein>
<dbReference type="EMBL" id="JAWDGP010001175">
    <property type="protein sequence ID" value="KAK3793809.1"/>
    <property type="molecule type" value="Genomic_DNA"/>
</dbReference>
<feature type="region of interest" description="Disordered" evidence="2">
    <location>
        <begin position="288"/>
        <end position="322"/>
    </location>
</feature>
<reference evidence="4" key="1">
    <citation type="journal article" date="2023" name="G3 (Bethesda)">
        <title>A reference genome for the long-term kleptoplast-retaining sea slug Elysia crispata morphotype clarki.</title>
        <authorList>
            <person name="Eastman K.E."/>
            <person name="Pendleton A.L."/>
            <person name="Shaikh M.A."/>
            <person name="Suttiyut T."/>
            <person name="Ogas R."/>
            <person name="Tomko P."/>
            <person name="Gavelis G."/>
            <person name="Widhalm J.R."/>
            <person name="Wisecaver J.H."/>
        </authorList>
    </citation>
    <scope>NUCLEOTIDE SEQUENCE</scope>
    <source>
        <strain evidence="4">ECLA1</strain>
    </source>
</reference>
<dbReference type="GO" id="GO:0005044">
    <property type="term" value="F:scavenger receptor activity"/>
    <property type="evidence" value="ECO:0007669"/>
    <property type="project" value="InterPro"/>
</dbReference>
<keyword evidence="3" id="KW-0812">Transmembrane</keyword>
<dbReference type="InterPro" id="IPR042635">
    <property type="entry name" value="MEGF10/SREC1/2-like"/>
</dbReference>
<keyword evidence="3" id="KW-1133">Transmembrane helix</keyword>
<evidence type="ECO:0000256" key="1">
    <source>
        <dbReference type="ARBA" id="ARBA00022536"/>
    </source>
</evidence>
<comment type="caution">
    <text evidence="4">The sequence shown here is derived from an EMBL/GenBank/DDBJ whole genome shotgun (WGS) entry which is preliminary data.</text>
</comment>
<evidence type="ECO:0000313" key="4">
    <source>
        <dbReference type="EMBL" id="KAK3793809.1"/>
    </source>
</evidence>
<feature type="region of interest" description="Disordered" evidence="2">
    <location>
        <begin position="344"/>
        <end position="374"/>
    </location>
</feature>
<evidence type="ECO:0000313" key="5">
    <source>
        <dbReference type="Proteomes" id="UP001283361"/>
    </source>
</evidence>
<dbReference type="SUPFAM" id="SSF57184">
    <property type="entry name" value="Growth factor receptor domain"/>
    <property type="match status" value="1"/>
</dbReference>
<evidence type="ECO:0000256" key="2">
    <source>
        <dbReference type="SAM" id="MobiDB-lite"/>
    </source>
</evidence>